<keyword evidence="3" id="KW-0804">Transcription</keyword>
<evidence type="ECO:0000256" key="2">
    <source>
        <dbReference type="ARBA" id="ARBA00023125"/>
    </source>
</evidence>
<comment type="caution">
    <text evidence="9">The sequence shown here is derived from an EMBL/GenBank/DDBJ whole genome shotgun (WGS) entry which is preliminary data.</text>
</comment>
<dbReference type="Pfam" id="PF02023">
    <property type="entry name" value="SCAN"/>
    <property type="match status" value="1"/>
</dbReference>
<evidence type="ECO:0000256" key="4">
    <source>
        <dbReference type="ARBA" id="ARBA00023242"/>
    </source>
</evidence>
<evidence type="ECO:0000256" key="5">
    <source>
        <dbReference type="PROSITE-ProRule" id="PRU00187"/>
    </source>
</evidence>
<keyword evidence="4 5" id="KW-0539">Nucleus</keyword>
<evidence type="ECO:0000256" key="1">
    <source>
        <dbReference type="ARBA" id="ARBA00023015"/>
    </source>
</evidence>
<proteinExistence type="predicted"/>
<feature type="domain" description="KRAB" evidence="8">
    <location>
        <begin position="154"/>
        <end position="226"/>
    </location>
</feature>
<dbReference type="PANTHER" id="PTHR45935">
    <property type="entry name" value="PROTEIN ZBED8-RELATED"/>
    <property type="match status" value="1"/>
</dbReference>
<dbReference type="PROSITE" id="PS50804">
    <property type="entry name" value="SCAN_BOX"/>
    <property type="match status" value="1"/>
</dbReference>
<dbReference type="SUPFAM" id="SSF109640">
    <property type="entry name" value="KRAB domain (Kruppel-associated box)"/>
    <property type="match status" value="1"/>
</dbReference>
<dbReference type="InterPro" id="IPR003309">
    <property type="entry name" value="SCAN_dom"/>
</dbReference>
<dbReference type="Gene3D" id="6.10.140.140">
    <property type="match status" value="1"/>
</dbReference>
<dbReference type="GO" id="GO:0005634">
    <property type="term" value="C:nucleus"/>
    <property type="evidence" value="ECO:0007669"/>
    <property type="project" value="UniProtKB-SubCell"/>
</dbReference>
<dbReference type="AlphaFoldDB" id="A0A8J6ASZ5"/>
<evidence type="ECO:0000313" key="9">
    <source>
        <dbReference type="EMBL" id="KAG8523742.1"/>
    </source>
</evidence>
<dbReference type="FunFam" id="1.10.4020.10:FF:000001">
    <property type="entry name" value="zinc finger protein 263 isoform X1"/>
    <property type="match status" value="1"/>
</dbReference>
<gene>
    <name evidence="9" type="ORF">J0S82_016592</name>
</gene>
<keyword evidence="1" id="KW-0805">Transcription regulation</keyword>
<dbReference type="InterPro" id="IPR001909">
    <property type="entry name" value="KRAB"/>
</dbReference>
<evidence type="ECO:0000259" key="8">
    <source>
        <dbReference type="PROSITE" id="PS50805"/>
    </source>
</evidence>
<feature type="region of interest" description="Disordered" evidence="6">
    <location>
        <begin position="42"/>
        <end position="62"/>
    </location>
</feature>
<dbReference type="CDD" id="cd07765">
    <property type="entry name" value="KRAB_A-box"/>
    <property type="match status" value="1"/>
</dbReference>
<name>A0A8J6ASZ5_GALPY</name>
<dbReference type="Pfam" id="PF01352">
    <property type="entry name" value="KRAB"/>
    <property type="match status" value="1"/>
</dbReference>
<feature type="compositionally biased region" description="Basic and acidic residues" evidence="6">
    <location>
        <begin position="42"/>
        <end position="51"/>
    </location>
</feature>
<evidence type="ECO:0000256" key="6">
    <source>
        <dbReference type="SAM" id="MobiDB-lite"/>
    </source>
</evidence>
<dbReference type="EMBL" id="JAGFMF010011401">
    <property type="protein sequence ID" value="KAG8523742.1"/>
    <property type="molecule type" value="Genomic_DNA"/>
</dbReference>
<organism evidence="9 10">
    <name type="scientific">Galemys pyrenaicus</name>
    <name type="common">Iberian desman</name>
    <name type="synonym">Pyrenean desman</name>
    <dbReference type="NCBI Taxonomy" id="202257"/>
    <lineage>
        <taxon>Eukaryota</taxon>
        <taxon>Metazoa</taxon>
        <taxon>Chordata</taxon>
        <taxon>Craniata</taxon>
        <taxon>Vertebrata</taxon>
        <taxon>Euteleostomi</taxon>
        <taxon>Mammalia</taxon>
        <taxon>Eutheria</taxon>
        <taxon>Laurasiatheria</taxon>
        <taxon>Eulipotyphla</taxon>
        <taxon>Talpidae</taxon>
        <taxon>Galemys</taxon>
    </lineage>
</organism>
<keyword evidence="10" id="KW-1185">Reference proteome</keyword>
<dbReference type="GO" id="GO:0006355">
    <property type="term" value="P:regulation of DNA-templated transcription"/>
    <property type="evidence" value="ECO:0007669"/>
    <property type="project" value="InterPro"/>
</dbReference>
<dbReference type="InterPro" id="IPR050916">
    <property type="entry name" value="SCAN-C2H2_zinc_finger"/>
</dbReference>
<protein>
    <submittedName>
        <fullName evidence="9">Zinc finger protein 394</fullName>
    </submittedName>
</protein>
<dbReference type="InterPro" id="IPR036051">
    <property type="entry name" value="KRAB_dom_sf"/>
</dbReference>
<dbReference type="OrthoDB" id="6077919at2759"/>
<evidence type="ECO:0000256" key="3">
    <source>
        <dbReference type="ARBA" id="ARBA00023163"/>
    </source>
</evidence>
<dbReference type="SUPFAM" id="SSF47353">
    <property type="entry name" value="Retrovirus capsid dimerization domain-like"/>
    <property type="match status" value="1"/>
</dbReference>
<dbReference type="SMART" id="SM00431">
    <property type="entry name" value="SCAN"/>
    <property type="match status" value="1"/>
</dbReference>
<keyword evidence="2" id="KW-0238">DNA-binding</keyword>
<dbReference type="InterPro" id="IPR038269">
    <property type="entry name" value="SCAN_sf"/>
</dbReference>
<dbReference type="Proteomes" id="UP000700334">
    <property type="component" value="Unassembled WGS sequence"/>
</dbReference>
<reference evidence="9" key="1">
    <citation type="journal article" date="2021" name="Evol. Appl.">
        <title>The genome of the Pyrenean desman and the effects of bottlenecks and inbreeding on the genomic landscape of an endangered species.</title>
        <authorList>
            <person name="Escoda L."/>
            <person name="Castresana J."/>
        </authorList>
    </citation>
    <scope>NUCLEOTIDE SEQUENCE</scope>
    <source>
        <strain evidence="9">IBE-C5619</strain>
    </source>
</reference>
<dbReference type="SMART" id="SM00349">
    <property type="entry name" value="KRAB"/>
    <property type="match status" value="1"/>
</dbReference>
<feature type="domain" description="SCAN box" evidence="7">
    <location>
        <begin position="63"/>
        <end position="145"/>
    </location>
</feature>
<dbReference type="PANTHER" id="PTHR45935:SF15">
    <property type="entry name" value="SCAN BOX DOMAIN-CONTAINING PROTEIN"/>
    <property type="match status" value="1"/>
</dbReference>
<feature type="region of interest" description="Disordered" evidence="6">
    <location>
        <begin position="259"/>
        <end position="286"/>
    </location>
</feature>
<dbReference type="PROSITE" id="PS50805">
    <property type="entry name" value="KRAB"/>
    <property type="match status" value="1"/>
</dbReference>
<evidence type="ECO:0000259" key="7">
    <source>
        <dbReference type="PROSITE" id="PS50804"/>
    </source>
</evidence>
<dbReference type="Gene3D" id="1.10.4020.10">
    <property type="entry name" value="DNA breaking-rejoining enzymes"/>
    <property type="match status" value="1"/>
</dbReference>
<dbReference type="GO" id="GO:0003677">
    <property type="term" value="F:DNA binding"/>
    <property type="evidence" value="ECO:0007669"/>
    <property type="project" value="UniProtKB-KW"/>
</dbReference>
<accession>A0A8J6ASZ5</accession>
<dbReference type="CDD" id="cd07936">
    <property type="entry name" value="SCAN"/>
    <property type="match status" value="1"/>
</dbReference>
<evidence type="ECO:0000313" key="10">
    <source>
        <dbReference type="Proteomes" id="UP000700334"/>
    </source>
</evidence>
<comment type="subcellular location">
    <subcellularLocation>
        <location evidence="5">Nucleus</location>
    </subcellularLocation>
</comment>
<sequence length="356" mass="40141">MSSILTASQGSDIEAETWMVAMRSRVAAQPLHDGLLIVKMEEDSPEGRESDPAPSCQDPEASRRHFRRFRYQEVAGPEEALRRLRELCRGWLRPEMHSKEQIVELLVLEQFLTILPQELQAWVQKHCPESGEDAAAVVRALQRPLDGSSPQGLVTVEDVAVTLPWAEWERLDSAQRDFYRESAPKPWHSPRNTVSLSLETRTENKELIPKQEILEVEPQEEQLQEGPRWKMLMLSECGNTHDDGVEEQSVNPLSLKLENSPKEQGVASISGLKNGSTEEGDYKSNEFGNSDRNSNLLLCQHVQIVERPSDGAKHGNSCKQGLDVVKHQVGKPHKSMDREEHFCVSGLFEAQRQGKG</sequence>